<dbReference type="GO" id="GO:0016810">
    <property type="term" value="F:hydrolase activity, acting on carbon-nitrogen (but not peptide) bonds"/>
    <property type="evidence" value="ECO:0007669"/>
    <property type="project" value="InterPro"/>
</dbReference>
<dbReference type="Gene3D" id="2.30.40.10">
    <property type="entry name" value="Urease, subunit C, domain 1"/>
    <property type="match status" value="1"/>
</dbReference>
<dbReference type="PANTHER" id="PTHR43135">
    <property type="entry name" value="ALPHA-D-RIBOSE 1-METHYLPHOSPHONATE 5-TRIPHOSPHATE DIPHOSPHATASE"/>
    <property type="match status" value="1"/>
</dbReference>
<keyword evidence="2" id="KW-1185">Reference proteome</keyword>
<accession>A0A9J7ANB0</accession>
<dbReference type="InterPro" id="IPR051781">
    <property type="entry name" value="Metallo-dep_Hydrolase"/>
</dbReference>
<gene>
    <name evidence="1" type="ORF">NUH88_13535</name>
</gene>
<proteinExistence type="predicted"/>
<dbReference type="EC" id="3.6.1.63" evidence="1"/>
<dbReference type="NCBIfam" id="NF011990">
    <property type="entry name" value="PRK15446.2-6"/>
    <property type="match status" value="1"/>
</dbReference>
<organism evidence="1 2">
    <name type="scientific">Nisaea acidiphila</name>
    <dbReference type="NCBI Taxonomy" id="1862145"/>
    <lineage>
        <taxon>Bacteria</taxon>
        <taxon>Pseudomonadati</taxon>
        <taxon>Pseudomonadota</taxon>
        <taxon>Alphaproteobacteria</taxon>
        <taxon>Rhodospirillales</taxon>
        <taxon>Thalassobaculaceae</taxon>
        <taxon>Nisaea</taxon>
    </lineage>
</organism>
<dbReference type="InterPro" id="IPR032466">
    <property type="entry name" value="Metal_Hydrolase"/>
</dbReference>
<keyword evidence="1" id="KW-0378">Hydrolase</keyword>
<evidence type="ECO:0000313" key="1">
    <source>
        <dbReference type="EMBL" id="UUX48434.1"/>
    </source>
</evidence>
<dbReference type="GO" id="GO:0019700">
    <property type="term" value="P:organic phosphonate catabolic process"/>
    <property type="evidence" value="ECO:0007669"/>
    <property type="project" value="InterPro"/>
</dbReference>
<dbReference type="KEGG" id="naci:NUH88_13535"/>
<dbReference type="EMBL" id="CP102480">
    <property type="protein sequence ID" value="UUX48434.1"/>
    <property type="molecule type" value="Genomic_DNA"/>
</dbReference>
<dbReference type="NCBIfam" id="NF011984">
    <property type="entry name" value="PRK15446.1-5"/>
    <property type="match status" value="1"/>
</dbReference>
<dbReference type="Proteomes" id="UP001060336">
    <property type="component" value="Chromosome"/>
</dbReference>
<reference evidence="1" key="1">
    <citation type="submission" date="2022-08" db="EMBL/GenBank/DDBJ databases">
        <title>Nisaea acidiphila sp. nov., isolated from a marine algal debris and emended description of the genus Nisaea Urios et al. 2008.</title>
        <authorList>
            <person name="Kwon K."/>
        </authorList>
    </citation>
    <scope>NUCLEOTIDE SEQUENCE</scope>
    <source>
        <strain evidence="1">MEBiC11861</strain>
    </source>
</reference>
<dbReference type="SUPFAM" id="SSF51338">
    <property type="entry name" value="Composite domain of metallo-dependent hydrolases"/>
    <property type="match status" value="1"/>
</dbReference>
<dbReference type="PANTHER" id="PTHR43135:SF3">
    <property type="entry name" value="ALPHA-D-RIBOSE 1-METHYLPHOSPHONATE 5-TRIPHOSPHATE DIPHOSPHATASE"/>
    <property type="match status" value="1"/>
</dbReference>
<name>A0A9J7ANB0_9PROT</name>
<dbReference type="Gene3D" id="3.20.20.140">
    <property type="entry name" value="Metal-dependent hydrolases"/>
    <property type="match status" value="2"/>
</dbReference>
<sequence length="384" mass="41336">MGALVQGGRVLVPGEGLVETSVRLEGDRIAAVGVDAGPNDRIVDAAGLLVLPGIVDLHGDAFERQLMPRPGVHFPTEVAFADTDRQLISNGITTAYHAVTYSWEPGLRGRDTVVEVIDGLEEARGRLRADSRFHLRFELFNLDVADEVADWMQRGRVDLLAFNEHMAPILRKADRGEPLGTYTGRTGLSETDFLALVRGLEARTEEVQPTVSRLAEIALANNIPMASHDDRSRDERRHYNALGCGIAEFPLTLDAADESKKLGNTAIFGAPNVLRGGSHMKDGGIRAADEVRAGRCTALVSDYYYPSLPQAPFVLAAAGDADLPNAWDLVSKNPARAAGLTDRGEIAAGQRADLLFVAPPESGGRAEVRATFTGGRPVLVSDWI</sequence>
<evidence type="ECO:0000313" key="2">
    <source>
        <dbReference type="Proteomes" id="UP001060336"/>
    </source>
</evidence>
<dbReference type="InterPro" id="IPR011059">
    <property type="entry name" value="Metal-dep_hydrolase_composite"/>
</dbReference>
<dbReference type="SUPFAM" id="SSF51556">
    <property type="entry name" value="Metallo-dependent hydrolases"/>
    <property type="match status" value="1"/>
</dbReference>
<dbReference type="AlphaFoldDB" id="A0A9J7ANB0"/>
<dbReference type="RefSeq" id="WP_257766941.1">
    <property type="nucleotide sequence ID" value="NZ_CP102480.1"/>
</dbReference>
<dbReference type="NCBIfam" id="NF011987">
    <property type="entry name" value="PRK15446.2-3"/>
    <property type="match status" value="1"/>
</dbReference>
<protein>
    <submittedName>
        <fullName evidence="1">Alpha-D-ribose 1-methylphosphonate 5-triphosphate diphosphatase</fullName>
        <ecNumber evidence="1">3.6.1.63</ecNumber>
    </submittedName>
</protein>
<dbReference type="PIRSF" id="PIRSF038971">
    <property type="entry name" value="PhnM"/>
    <property type="match status" value="1"/>
</dbReference>
<dbReference type="InterPro" id="IPR012696">
    <property type="entry name" value="PhnM"/>
</dbReference>